<keyword evidence="4" id="KW-1185">Reference proteome</keyword>
<evidence type="ECO:0000256" key="2">
    <source>
        <dbReference type="SAM" id="Phobius"/>
    </source>
</evidence>
<feature type="transmembrane region" description="Helical" evidence="2">
    <location>
        <begin position="52"/>
        <end position="76"/>
    </location>
</feature>
<dbReference type="Proteomes" id="UP000307440">
    <property type="component" value="Unassembled WGS sequence"/>
</dbReference>
<dbReference type="AlphaFoldDB" id="A0A5C3KUR8"/>
<reference evidence="3 4" key="1">
    <citation type="journal article" date="2019" name="Nat. Ecol. Evol.">
        <title>Megaphylogeny resolves global patterns of mushroom evolution.</title>
        <authorList>
            <person name="Varga T."/>
            <person name="Krizsan K."/>
            <person name="Foldi C."/>
            <person name="Dima B."/>
            <person name="Sanchez-Garcia M."/>
            <person name="Sanchez-Ramirez S."/>
            <person name="Szollosi G.J."/>
            <person name="Szarkandi J.G."/>
            <person name="Papp V."/>
            <person name="Albert L."/>
            <person name="Andreopoulos W."/>
            <person name="Angelini C."/>
            <person name="Antonin V."/>
            <person name="Barry K.W."/>
            <person name="Bougher N.L."/>
            <person name="Buchanan P."/>
            <person name="Buyck B."/>
            <person name="Bense V."/>
            <person name="Catcheside P."/>
            <person name="Chovatia M."/>
            <person name="Cooper J."/>
            <person name="Damon W."/>
            <person name="Desjardin D."/>
            <person name="Finy P."/>
            <person name="Geml J."/>
            <person name="Haridas S."/>
            <person name="Hughes K."/>
            <person name="Justo A."/>
            <person name="Karasinski D."/>
            <person name="Kautmanova I."/>
            <person name="Kiss B."/>
            <person name="Kocsube S."/>
            <person name="Kotiranta H."/>
            <person name="LaButti K.M."/>
            <person name="Lechner B.E."/>
            <person name="Liimatainen K."/>
            <person name="Lipzen A."/>
            <person name="Lukacs Z."/>
            <person name="Mihaltcheva S."/>
            <person name="Morgado L.N."/>
            <person name="Niskanen T."/>
            <person name="Noordeloos M.E."/>
            <person name="Ohm R.A."/>
            <person name="Ortiz-Santana B."/>
            <person name="Ovrebo C."/>
            <person name="Racz N."/>
            <person name="Riley R."/>
            <person name="Savchenko A."/>
            <person name="Shiryaev A."/>
            <person name="Soop K."/>
            <person name="Spirin V."/>
            <person name="Szebenyi C."/>
            <person name="Tomsovsky M."/>
            <person name="Tulloss R.E."/>
            <person name="Uehling J."/>
            <person name="Grigoriev I.V."/>
            <person name="Vagvolgyi C."/>
            <person name="Papp T."/>
            <person name="Martin F.M."/>
            <person name="Miettinen O."/>
            <person name="Hibbett D.S."/>
            <person name="Nagy L.G."/>
        </authorList>
    </citation>
    <scope>NUCLEOTIDE SEQUENCE [LARGE SCALE GENOMIC DNA]</scope>
    <source>
        <strain evidence="3 4">CBS 121175</strain>
    </source>
</reference>
<feature type="compositionally biased region" description="Low complexity" evidence="1">
    <location>
        <begin position="16"/>
        <end position="30"/>
    </location>
</feature>
<accession>A0A5C3KUR8</accession>
<proteinExistence type="predicted"/>
<feature type="region of interest" description="Disordered" evidence="1">
    <location>
        <begin position="1"/>
        <end position="30"/>
    </location>
</feature>
<evidence type="ECO:0000313" key="3">
    <source>
        <dbReference type="EMBL" id="TFK24057.1"/>
    </source>
</evidence>
<organism evidence="3 4">
    <name type="scientific">Coprinopsis marcescibilis</name>
    <name type="common">Agaric fungus</name>
    <name type="synonym">Psathyrella marcescibilis</name>
    <dbReference type="NCBI Taxonomy" id="230819"/>
    <lineage>
        <taxon>Eukaryota</taxon>
        <taxon>Fungi</taxon>
        <taxon>Dikarya</taxon>
        <taxon>Basidiomycota</taxon>
        <taxon>Agaricomycotina</taxon>
        <taxon>Agaricomycetes</taxon>
        <taxon>Agaricomycetidae</taxon>
        <taxon>Agaricales</taxon>
        <taxon>Agaricineae</taxon>
        <taxon>Psathyrellaceae</taxon>
        <taxon>Coprinopsis</taxon>
    </lineage>
</organism>
<gene>
    <name evidence="3" type="ORF">FA15DRAFT_435752</name>
</gene>
<dbReference type="EMBL" id="ML210207">
    <property type="protein sequence ID" value="TFK24057.1"/>
    <property type="molecule type" value="Genomic_DNA"/>
</dbReference>
<keyword evidence="2" id="KW-1133">Transmembrane helix</keyword>
<evidence type="ECO:0000313" key="4">
    <source>
        <dbReference type="Proteomes" id="UP000307440"/>
    </source>
</evidence>
<keyword evidence="2" id="KW-0472">Membrane</keyword>
<sequence length="79" mass="8715">MEKLESKFAHSEKDLPSSSLCLSGSLSSLSPPSHWRFLHLTPTGQFDAPRRLTILTFLGLIPMFSFQVLRAGLVAVPSM</sequence>
<keyword evidence="2" id="KW-0812">Transmembrane</keyword>
<feature type="compositionally biased region" description="Basic and acidic residues" evidence="1">
    <location>
        <begin position="1"/>
        <end position="15"/>
    </location>
</feature>
<name>A0A5C3KUR8_COPMA</name>
<protein>
    <submittedName>
        <fullName evidence="3">Uncharacterized protein</fullName>
    </submittedName>
</protein>
<evidence type="ECO:0000256" key="1">
    <source>
        <dbReference type="SAM" id="MobiDB-lite"/>
    </source>
</evidence>